<dbReference type="RefSeq" id="WP_345823768.1">
    <property type="nucleotide sequence ID" value="NZ_JBDIML010000001.1"/>
</dbReference>
<organism evidence="2 3">
    <name type="scientific">Ornithinibacillus xuwenensis</name>
    <dbReference type="NCBI Taxonomy" id="3144668"/>
    <lineage>
        <taxon>Bacteria</taxon>
        <taxon>Bacillati</taxon>
        <taxon>Bacillota</taxon>
        <taxon>Bacilli</taxon>
        <taxon>Bacillales</taxon>
        <taxon>Bacillaceae</taxon>
        <taxon>Ornithinibacillus</taxon>
    </lineage>
</organism>
<comment type="caution">
    <text evidence="2">The sequence shown here is derived from an EMBL/GenBank/DDBJ whole genome shotgun (WGS) entry which is preliminary data.</text>
</comment>
<reference evidence="2 3" key="1">
    <citation type="submission" date="2024-05" db="EMBL/GenBank/DDBJ databases">
        <authorList>
            <person name="Haq I."/>
            <person name="Ullah Z."/>
            <person name="Ahmad R."/>
            <person name="Li M."/>
            <person name="Tong Y."/>
        </authorList>
    </citation>
    <scope>NUCLEOTIDE SEQUENCE [LARGE SCALE GENOMIC DNA]</scope>
    <source>
        <strain evidence="2 3">16A2E</strain>
    </source>
</reference>
<dbReference type="Proteomes" id="UP001444625">
    <property type="component" value="Unassembled WGS sequence"/>
</dbReference>
<keyword evidence="1" id="KW-0812">Transmembrane</keyword>
<feature type="transmembrane region" description="Helical" evidence="1">
    <location>
        <begin position="6"/>
        <end position="26"/>
    </location>
</feature>
<evidence type="ECO:0000313" key="2">
    <source>
        <dbReference type="EMBL" id="MEN2766315.1"/>
    </source>
</evidence>
<gene>
    <name evidence="2" type="ORF">ABC228_03880</name>
</gene>
<accession>A0ABU9XE65</accession>
<proteinExistence type="predicted"/>
<keyword evidence="1" id="KW-0472">Membrane</keyword>
<protein>
    <submittedName>
        <fullName evidence="2">Uncharacterized protein</fullName>
    </submittedName>
</protein>
<evidence type="ECO:0000256" key="1">
    <source>
        <dbReference type="SAM" id="Phobius"/>
    </source>
</evidence>
<keyword evidence="1" id="KW-1133">Transmembrane helix</keyword>
<sequence>MKSIDWQLILFVGVSTLHDYWIYWGLPRIYYYEMKKEGLSSINSDDDDNINKRIA</sequence>
<name>A0ABU9XE65_9BACI</name>
<keyword evidence="3" id="KW-1185">Reference proteome</keyword>
<dbReference type="EMBL" id="JBDIML010000001">
    <property type="protein sequence ID" value="MEN2766315.1"/>
    <property type="molecule type" value="Genomic_DNA"/>
</dbReference>
<evidence type="ECO:0000313" key="3">
    <source>
        <dbReference type="Proteomes" id="UP001444625"/>
    </source>
</evidence>